<evidence type="ECO:0000313" key="1">
    <source>
        <dbReference type="EMBL" id="DAF48845.1"/>
    </source>
</evidence>
<proteinExistence type="predicted"/>
<organism evidence="1">
    <name type="scientific">Myoviridae sp. ctuim2</name>
    <dbReference type="NCBI Taxonomy" id="2827717"/>
    <lineage>
        <taxon>Viruses</taxon>
        <taxon>Duplodnaviria</taxon>
        <taxon>Heunggongvirae</taxon>
        <taxon>Uroviricota</taxon>
        <taxon>Caudoviricetes</taxon>
    </lineage>
</organism>
<reference evidence="1" key="1">
    <citation type="journal article" date="2021" name="Proc. Natl. Acad. Sci. U.S.A.">
        <title>A Catalog of Tens of Thousands of Viruses from Human Metagenomes Reveals Hidden Associations with Chronic Diseases.</title>
        <authorList>
            <person name="Tisza M.J."/>
            <person name="Buck C.B."/>
        </authorList>
    </citation>
    <scope>NUCLEOTIDE SEQUENCE</scope>
    <source>
        <strain evidence="1">Ctuim2</strain>
    </source>
</reference>
<name>A0A8S5SCZ9_9CAUD</name>
<dbReference type="EMBL" id="BK032575">
    <property type="protein sequence ID" value="DAF48845.1"/>
    <property type="molecule type" value="Genomic_DNA"/>
</dbReference>
<protein>
    <submittedName>
        <fullName evidence="1">Uncharacterized protein</fullName>
    </submittedName>
</protein>
<accession>A0A8S5SCZ9</accession>
<sequence>MSYISLLKFHFHFYLEHIKNIKGIIYKKVVYEIYTEI</sequence>